<accession>A0A2N1PSA2</accession>
<protein>
    <submittedName>
        <fullName evidence="1">Uncharacterized protein</fullName>
    </submittedName>
</protein>
<comment type="caution">
    <text evidence="1">The sequence shown here is derived from an EMBL/GenBank/DDBJ whole genome shotgun (WGS) entry which is preliminary data.</text>
</comment>
<evidence type="ECO:0000313" key="2">
    <source>
        <dbReference type="Proteomes" id="UP000233256"/>
    </source>
</evidence>
<dbReference type="Proteomes" id="UP000233256">
    <property type="component" value="Unassembled WGS sequence"/>
</dbReference>
<reference evidence="1 2" key="1">
    <citation type="journal article" date="2017" name="ISME J.">
        <title>Potential for microbial H2 and metal transformations associated with novel bacteria and archaea in deep terrestrial subsurface sediments.</title>
        <authorList>
            <person name="Hernsdorf A.W."/>
            <person name="Amano Y."/>
            <person name="Miyakawa K."/>
            <person name="Ise K."/>
            <person name="Suzuki Y."/>
            <person name="Anantharaman K."/>
            <person name="Probst A."/>
            <person name="Burstein D."/>
            <person name="Thomas B.C."/>
            <person name="Banfield J.F."/>
        </authorList>
    </citation>
    <scope>NUCLEOTIDE SEQUENCE [LARGE SCALE GENOMIC DNA]</scope>
    <source>
        <strain evidence="1">HGW-Wallbacteria-1</strain>
    </source>
</reference>
<evidence type="ECO:0000313" key="1">
    <source>
        <dbReference type="EMBL" id="PKK91210.1"/>
    </source>
</evidence>
<name>A0A2N1PSA2_9BACT</name>
<dbReference type="AlphaFoldDB" id="A0A2N1PSA2"/>
<dbReference type="EMBL" id="PGXC01000003">
    <property type="protein sequence ID" value="PKK91210.1"/>
    <property type="molecule type" value="Genomic_DNA"/>
</dbReference>
<organism evidence="1 2">
    <name type="scientific">Candidatus Wallbacteria bacterium HGW-Wallbacteria-1</name>
    <dbReference type="NCBI Taxonomy" id="2013854"/>
    <lineage>
        <taxon>Bacteria</taxon>
        <taxon>Candidatus Walliibacteriota</taxon>
    </lineage>
</organism>
<gene>
    <name evidence="1" type="ORF">CVV64_05420</name>
</gene>
<sequence length="354" mass="40134">MPGTFLERLWSSPMFLEYARPVSEDEVYSPYSYYMRKDGTLIFCTGVLREGKQILILAEPVRFPRIVEIETLARRESLFDFPFYSITKVCNEGSMENAQDVQKGEVLKIIAASEGSIMDFRERSYYGGAVFLPSEMAFAFSPRQAWRKAVEIGNDKVKRTSEWVTSVSSITRDDLGMTGSGMFGIIDADDEDVDMVYFGSLEQLLQIRFAIRDGVVNGRFRALEEFGKVWPLRVWLNEDIQQCPFFVLRDPSESFAYKAQIDITDQIAEIEFTVSDDRMNMISPIVLKTENVTIGGSAAPALPLVITNTFYRGDFYEGDRLHGSSAMIATLTTFGGDSFPVYLVKEWNVLSKMN</sequence>
<proteinExistence type="predicted"/>